<protein>
    <submittedName>
        <fullName evidence="4">T9SS type A sorting domain-containing protein</fullName>
    </submittedName>
</protein>
<proteinExistence type="predicted"/>
<feature type="domain" description="Ig-like" evidence="3">
    <location>
        <begin position="461"/>
        <end position="542"/>
    </location>
</feature>
<evidence type="ECO:0000256" key="1">
    <source>
        <dbReference type="SAM" id="SignalP"/>
    </source>
</evidence>
<dbReference type="RefSeq" id="WP_248476700.1">
    <property type="nucleotide sequence ID" value="NZ_JALPRF010000002.1"/>
</dbReference>
<dbReference type="Proteomes" id="UP001202180">
    <property type="component" value="Unassembled WGS sequence"/>
</dbReference>
<feature type="chain" id="PRO_5047096388" evidence="1">
    <location>
        <begin position="26"/>
        <end position="1306"/>
    </location>
</feature>
<name>A0ABT0HIS9_9BACT</name>
<feature type="domain" description="Ig-like" evidence="3">
    <location>
        <begin position="299"/>
        <end position="374"/>
    </location>
</feature>
<evidence type="ECO:0000313" key="4">
    <source>
        <dbReference type="EMBL" id="MCK8492071.1"/>
    </source>
</evidence>
<dbReference type="Pfam" id="PF19081">
    <property type="entry name" value="Ig_7"/>
    <property type="match status" value="7"/>
</dbReference>
<feature type="domain" description="Secretion system C-terminal sorting" evidence="2">
    <location>
        <begin position="1232"/>
        <end position="1303"/>
    </location>
</feature>
<organism evidence="4 5">
    <name type="scientific">Spirosoma liriopis</name>
    <dbReference type="NCBI Taxonomy" id="2937440"/>
    <lineage>
        <taxon>Bacteria</taxon>
        <taxon>Pseudomonadati</taxon>
        <taxon>Bacteroidota</taxon>
        <taxon>Cytophagia</taxon>
        <taxon>Cytophagales</taxon>
        <taxon>Cytophagaceae</taxon>
        <taxon>Spirosoma</taxon>
    </lineage>
</organism>
<sequence>MKGPIRYFYLFICFCLTGFMTPGKAQTITTGTLSASIACTGSNGTLVISFSTTGAFSTGNVFTAQLSDANGVFSGSTISIGTLSLVPSAANTATISATIPKTTAASVAYKIRVISSSPARISTNTQQVAVQSAPGLPTVSTPAAYCEGDVAQPLTATASSGGTLNWYGTNASNAPTSIATVPNTNLTSSTAYYVSQTLNGCVSDKVSIKVTVNERPDAPIVANKSYCQGSVASPLSATTVTKATLNWYTGATGGVASSIAPTPNTSVIGQKAYYVSQTLNGCESERVSLLVTTSNALPAPATIASVSICQGATTAALTATALSGATLRWWGTSATGGTASATPTVPTNQSSATYYVSQIIDNCESQRAAIAVTVLSAPASPSVPSSLTYCQHETAKPLSATALSGGTLNWYGTNRTGGTATSTPTTPGTTSASTTLYYVAQVVGNCESPRASLSVQVKPLPTTPTVVSPTIYCQNRPANALSATPAQGGTLNWYGTNATGGTASVTAPTPSTSTVSSTVYYVSQTLNGCESARTSLTALVNPLPNKPAGITPSPYCEGAKANPLSASGQDLHWYGTQQSGGPSSLTATIPNTSIIGTTNYYVTQIVNGCESDRAAIPVLVKDAPTAPVTTPVDFCQNSPVPTLPVTLTANATANWYGTNATGGTASATSPVVQNTTPGQTMYYVSQTLDGCQSTRASLVVTVKAIPVAPGVSSVNFCNNAQAQALTATGSNIKWYDASDQPLANAPTPGTNTIGNQLFKATQTVNGCESNKAALTVSIKPIPASPIVSNLTFCQAQKDQPAQTISPLTASGQNLRWYNTDGRVYSSAPTPPISQTGSISYQVTQTVDNCESQKATLQVYVQTTPVPVVSKPVVAYCVDEKSVPLEATAEPGGVLHWVDPYGHETTVAPAPPTINVNVEPGGDAYYVYQTSSSGCYSARSVVKVIVNAIPTLSLTGSASINLGERTPLRLQFTGNPPFSYTLTGGYSGVSRTTDTTIQVLPRGNTTYQVTTVSNSCGVGLPGNPATAVISVQSPTIATSSIGNNIVCAGTTLTVPFQTTGAFRNGNTFTIDLISTADTSKKYEISATSTNSPVTARLSDSFVAGQYYVRVKGSNPDVEVIGTNSPTLVTVRSKPIALLKGDQTIYAGVPASLTVTLSGENPWTVTYADSLRSYVATTTTNPYVAEVRPARTTTYHLVSVSNGCGAGAISGTATVKVLVVTGLENNSLDPLVGVYPVPAQTSVTVAIDMPLSRTPAVLSLMDQQGRTIHQLTTRTAKTELDLSTQPTGQYILRIQVGDRQSVRKILKQ</sequence>
<comment type="caution">
    <text evidence="4">The sequence shown here is derived from an EMBL/GenBank/DDBJ whole genome shotgun (WGS) entry which is preliminary data.</text>
</comment>
<dbReference type="Pfam" id="PF18962">
    <property type="entry name" value="Por_Secre_tail"/>
    <property type="match status" value="1"/>
</dbReference>
<dbReference type="EMBL" id="JALPRF010000002">
    <property type="protein sequence ID" value="MCK8492071.1"/>
    <property type="molecule type" value="Genomic_DNA"/>
</dbReference>
<evidence type="ECO:0000259" key="3">
    <source>
        <dbReference type="Pfam" id="PF19081"/>
    </source>
</evidence>
<accession>A0ABT0HIS9</accession>
<feature type="domain" description="Ig-like" evidence="3">
    <location>
        <begin position="378"/>
        <end position="459"/>
    </location>
</feature>
<feature type="domain" description="Ig-like" evidence="3">
    <location>
        <begin position="624"/>
        <end position="703"/>
    </location>
</feature>
<keyword evidence="1" id="KW-0732">Signal</keyword>
<evidence type="ECO:0000259" key="2">
    <source>
        <dbReference type="Pfam" id="PF18962"/>
    </source>
</evidence>
<gene>
    <name evidence="4" type="ORF">M0L20_09445</name>
</gene>
<evidence type="ECO:0000313" key="5">
    <source>
        <dbReference type="Proteomes" id="UP001202180"/>
    </source>
</evidence>
<feature type="domain" description="Ig-like" evidence="3">
    <location>
        <begin position="544"/>
        <end position="620"/>
    </location>
</feature>
<feature type="domain" description="Ig-like" evidence="3">
    <location>
        <begin position="216"/>
        <end position="292"/>
    </location>
</feature>
<keyword evidence="5" id="KW-1185">Reference proteome</keyword>
<reference evidence="4 5" key="1">
    <citation type="submission" date="2022-04" db="EMBL/GenBank/DDBJ databases">
        <title>Spirosoma sp. strain RP8 genome sequencing and assembly.</title>
        <authorList>
            <person name="Jung Y."/>
        </authorList>
    </citation>
    <scope>NUCLEOTIDE SEQUENCE [LARGE SCALE GENOMIC DNA]</scope>
    <source>
        <strain evidence="4 5">RP8</strain>
    </source>
</reference>
<dbReference type="NCBIfam" id="TIGR04183">
    <property type="entry name" value="Por_Secre_tail"/>
    <property type="match status" value="1"/>
</dbReference>
<feature type="signal peptide" evidence="1">
    <location>
        <begin position="1"/>
        <end position="25"/>
    </location>
</feature>
<dbReference type="InterPro" id="IPR026444">
    <property type="entry name" value="Secre_tail"/>
</dbReference>
<feature type="domain" description="Ig-like" evidence="3">
    <location>
        <begin position="134"/>
        <end position="213"/>
    </location>
</feature>
<dbReference type="InterPro" id="IPR044023">
    <property type="entry name" value="Ig_7"/>
</dbReference>